<dbReference type="OMA" id="QRENPAN"/>
<dbReference type="GO" id="GO:0050017">
    <property type="term" value="F:L-3-cyanoalanine synthase activity"/>
    <property type="evidence" value="ECO:0007669"/>
    <property type="project" value="UniProtKB-EC"/>
</dbReference>
<dbReference type="STRING" id="74649.A0A2P6QG82"/>
<dbReference type="Gene3D" id="3.40.50.1100">
    <property type="match status" value="2"/>
</dbReference>
<evidence type="ECO:0000313" key="1">
    <source>
        <dbReference type="EMBL" id="PRQ33190.1"/>
    </source>
</evidence>
<comment type="caution">
    <text evidence="1">The sequence shown here is derived from an EMBL/GenBank/DDBJ whole genome shotgun (WGS) entry which is preliminary data.</text>
</comment>
<organism evidence="1 2">
    <name type="scientific">Rosa chinensis</name>
    <name type="common">China rose</name>
    <dbReference type="NCBI Taxonomy" id="74649"/>
    <lineage>
        <taxon>Eukaryota</taxon>
        <taxon>Viridiplantae</taxon>
        <taxon>Streptophyta</taxon>
        <taxon>Embryophyta</taxon>
        <taxon>Tracheophyta</taxon>
        <taxon>Spermatophyta</taxon>
        <taxon>Magnoliopsida</taxon>
        <taxon>eudicotyledons</taxon>
        <taxon>Gunneridae</taxon>
        <taxon>Pentapetalae</taxon>
        <taxon>rosids</taxon>
        <taxon>fabids</taxon>
        <taxon>Rosales</taxon>
        <taxon>Rosaceae</taxon>
        <taxon>Rosoideae</taxon>
        <taxon>Rosoideae incertae sedis</taxon>
        <taxon>Rosa</taxon>
    </lineage>
</organism>
<dbReference type="PANTHER" id="PTHR10314">
    <property type="entry name" value="CYSTATHIONINE BETA-SYNTHASE"/>
    <property type="match status" value="1"/>
</dbReference>
<reference evidence="1 2" key="1">
    <citation type="journal article" date="2018" name="Nat. Genet.">
        <title>The Rosa genome provides new insights in the design of modern roses.</title>
        <authorList>
            <person name="Bendahmane M."/>
        </authorList>
    </citation>
    <scope>NUCLEOTIDE SEQUENCE [LARGE SCALE GENOMIC DNA]</scope>
    <source>
        <strain evidence="2">cv. Old Blush</strain>
    </source>
</reference>
<keyword evidence="2" id="KW-1185">Reference proteome</keyword>
<dbReference type="InterPro" id="IPR036052">
    <property type="entry name" value="TrpB-like_PALP_sf"/>
</dbReference>
<keyword evidence="1" id="KW-0456">Lyase</keyword>
<dbReference type="SUPFAM" id="SSF53686">
    <property type="entry name" value="Tryptophan synthase beta subunit-like PLP-dependent enzymes"/>
    <property type="match status" value="1"/>
</dbReference>
<gene>
    <name evidence="1" type="ORF">RchiOBHm_Chr5g0054831</name>
</gene>
<accession>A0A2P6QG82</accession>
<dbReference type="Proteomes" id="UP000238479">
    <property type="component" value="Chromosome 5"/>
</dbReference>
<dbReference type="InterPro" id="IPR050214">
    <property type="entry name" value="Cys_Synth/Cystath_Beta-Synth"/>
</dbReference>
<dbReference type="Gramene" id="PRQ33190">
    <property type="protein sequence ID" value="PRQ33190"/>
    <property type="gene ID" value="RchiOBHm_Chr5g0054831"/>
</dbReference>
<dbReference type="EMBL" id="PDCK01000043">
    <property type="protein sequence ID" value="PRQ33190.1"/>
    <property type="molecule type" value="Genomic_DNA"/>
</dbReference>
<sequence>MGGTVKKAYDLLESTPNALILQQFSNPANTQDLRYGDTFVMGIGRGGTISWVGQYLKSQNPDCKRYGVEPGESNNILNGGKPGPHSITGNGVGFKPNILDMDKMERVLERIYAFYMA</sequence>
<proteinExistence type="predicted"/>
<protein>
    <submittedName>
        <fullName evidence="1">Putative L-3-cyanoalanine synthase</fullName>
        <ecNumber evidence="1">4.4.1.9</ecNumber>
    </submittedName>
</protein>
<evidence type="ECO:0000313" key="2">
    <source>
        <dbReference type="Proteomes" id="UP000238479"/>
    </source>
</evidence>
<dbReference type="AlphaFoldDB" id="A0A2P6QG82"/>
<dbReference type="EC" id="4.4.1.9" evidence="1"/>
<name>A0A2P6QG82_ROSCH</name>